<dbReference type="InterPro" id="IPR006660">
    <property type="entry name" value="Arsenate_reductase-like"/>
</dbReference>
<name>A0ABZ2CI54_9BACI</name>
<evidence type="ECO:0000313" key="2">
    <source>
        <dbReference type="EMBL" id="WVX81682.1"/>
    </source>
</evidence>
<dbReference type="PANTHER" id="PTHR30041:SF7">
    <property type="entry name" value="GLOBAL TRANSCRIPTIONAL REGULATOR SPX"/>
    <property type="match status" value="1"/>
</dbReference>
<dbReference type="SUPFAM" id="SSF52833">
    <property type="entry name" value="Thioredoxin-like"/>
    <property type="match status" value="1"/>
</dbReference>
<dbReference type="Gene3D" id="3.40.30.10">
    <property type="entry name" value="Glutaredoxin"/>
    <property type="match status" value="1"/>
</dbReference>
<dbReference type="EMBL" id="CP137640">
    <property type="protein sequence ID" value="WVX81682.1"/>
    <property type="molecule type" value="Genomic_DNA"/>
</dbReference>
<evidence type="ECO:0000313" key="3">
    <source>
        <dbReference type="Proteomes" id="UP001357223"/>
    </source>
</evidence>
<gene>
    <name evidence="2" type="ORF">R4Z09_01145</name>
</gene>
<dbReference type="CDD" id="cd03032">
    <property type="entry name" value="ArsC_Spx"/>
    <property type="match status" value="1"/>
</dbReference>
<reference evidence="2 3" key="1">
    <citation type="submission" date="2023-10" db="EMBL/GenBank/DDBJ databases">
        <title>Niallia locisalis sp.nov. isolated from a salt pond sample.</title>
        <authorList>
            <person name="Li X.-J."/>
            <person name="Dong L."/>
        </authorList>
    </citation>
    <scope>NUCLEOTIDE SEQUENCE [LARGE SCALE GENOMIC DNA]</scope>
    <source>
        <strain evidence="2 3">DSM 29761</strain>
    </source>
</reference>
<proteinExistence type="inferred from homology"/>
<dbReference type="PANTHER" id="PTHR30041">
    <property type="entry name" value="ARSENATE REDUCTASE"/>
    <property type="match status" value="1"/>
</dbReference>
<accession>A0ABZ2CI54</accession>
<dbReference type="PROSITE" id="PS51353">
    <property type="entry name" value="ARSC"/>
    <property type="match status" value="1"/>
</dbReference>
<dbReference type="Pfam" id="PF03960">
    <property type="entry name" value="ArsC"/>
    <property type="match status" value="1"/>
</dbReference>
<dbReference type="Proteomes" id="UP001357223">
    <property type="component" value="Chromosome"/>
</dbReference>
<dbReference type="NCBIfam" id="NF002459">
    <property type="entry name" value="PRK01655.1"/>
    <property type="match status" value="1"/>
</dbReference>
<dbReference type="RefSeq" id="WP_338450594.1">
    <property type="nucleotide sequence ID" value="NZ_CP137640.1"/>
</dbReference>
<sequence>MTVKVYGLECSSTKKTRQWLEKNGIPFEERNILKEPLTVSELQGILRLSLDGTEGIIATRSKAYKDLNLDLEELSLQELLEFIHGHPRLLRSPIIFDEKRLQAGFHKDEIRQFLPRQTRKTQWLNWQINNLNLAKG</sequence>
<dbReference type="InterPro" id="IPR006504">
    <property type="entry name" value="Tscrpt_reg_Spx/MgsR"/>
</dbReference>
<organism evidence="2 3">
    <name type="scientific">Niallia oryzisoli</name>
    <dbReference type="NCBI Taxonomy" id="1737571"/>
    <lineage>
        <taxon>Bacteria</taxon>
        <taxon>Bacillati</taxon>
        <taxon>Bacillota</taxon>
        <taxon>Bacilli</taxon>
        <taxon>Bacillales</taxon>
        <taxon>Bacillaceae</taxon>
        <taxon>Niallia</taxon>
    </lineage>
</organism>
<protein>
    <submittedName>
        <fullName evidence="2">Spx/MgsR family RNA polymerase-binding regulatory protein</fullName>
    </submittedName>
</protein>
<comment type="similarity">
    <text evidence="1">Belongs to the ArsC family.</text>
</comment>
<dbReference type="InterPro" id="IPR036249">
    <property type="entry name" value="Thioredoxin-like_sf"/>
</dbReference>
<keyword evidence="3" id="KW-1185">Reference proteome</keyword>
<evidence type="ECO:0000256" key="1">
    <source>
        <dbReference type="PROSITE-ProRule" id="PRU01282"/>
    </source>
</evidence>
<dbReference type="NCBIfam" id="TIGR01617">
    <property type="entry name" value="arsC_related"/>
    <property type="match status" value="1"/>
</dbReference>